<comment type="similarity">
    <text evidence="2">Belongs to the CRISPR-associated Csm2 family.</text>
</comment>
<keyword evidence="4" id="KW-0694">RNA-binding</keyword>
<dbReference type="AlphaFoldDB" id="A0AA43RJ14"/>
<dbReference type="Proteomes" id="UP001168575">
    <property type="component" value="Unassembled WGS sequence"/>
</dbReference>
<evidence type="ECO:0000256" key="5">
    <source>
        <dbReference type="ARBA" id="ARBA00023118"/>
    </source>
</evidence>
<dbReference type="EMBL" id="JAUMVS010000016">
    <property type="protein sequence ID" value="MDO4841415.1"/>
    <property type="molecule type" value="Genomic_DNA"/>
</dbReference>
<comment type="function">
    <text evidence="1">This subunit may be involved in monitoring complementarity of crRNA and target RNA.</text>
</comment>
<reference evidence="7" key="1">
    <citation type="submission" date="2023-07" db="EMBL/GenBank/DDBJ databases">
        <title>Between Cages and Wild: Unraveling the Impact of Captivity on Animal Microbiomes and Antimicrobial Resistance.</title>
        <authorList>
            <person name="Schmartz G.P."/>
            <person name="Rehner J."/>
            <person name="Schuff M.J."/>
            <person name="Becker S.L."/>
            <person name="Kravczyk M."/>
            <person name="Gurevich A."/>
            <person name="Francke R."/>
            <person name="Mueller R."/>
            <person name="Keller V."/>
            <person name="Keller A."/>
        </authorList>
    </citation>
    <scope>NUCLEOTIDE SEQUENCE</scope>
    <source>
        <strain evidence="7">S12M_St_49</strain>
    </source>
</reference>
<evidence type="ECO:0000256" key="4">
    <source>
        <dbReference type="ARBA" id="ARBA00022884"/>
    </source>
</evidence>
<evidence type="ECO:0000256" key="6">
    <source>
        <dbReference type="ARBA" id="ARBA00031723"/>
    </source>
</evidence>
<dbReference type="GO" id="GO:0003723">
    <property type="term" value="F:RNA binding"/>
    <property type="evidence" value="ECO:0007669"/>
    <property type="project" value="UniProtKB-KW"/>
</dbReference>
<dbReference type="GO" id="GO:0051607">
    <property type="term" value="P:defense response to virus"/>
    <property type="evidence" value="ECO:0007669"/>
    <property type="project" value="UniProtKB-KW"/>
</dbReference>
<gene>
    <name evidence="7" type="primary">csm2</name>
    <name evidence="7" type="ORF">Q3982_01905</name>
</gene>
<proteinExistence type="inferred from homology"/>
<evidence type="ECO:0000256" key="2">
    <source>
        <dbReference type="ARBA" id="ARBA00006896"/>
    </source>
</evidence>
<keyword evidence="5" id="KW-0051">Antiviral defense</keyword>
<dbReference type="Pfam" id="PF03750">
    <property type="entry name" value="Csm2_III-A"/>
    <property type="match status" value="1"/>
</dbReference>
<dbReference type="InterPro" id="IPR010149">
    <property type="entry name" value="CRISPR-assoc_prot_Csm2_III-A"/>
</dbReference>
<evidence type="ECO:0000256" key="1">
    <source>
        <dbReference type="ARBA" id="ARBA00003640"/>
    </source>
</evidence>
<protein>
    <recommendedName>
        <fullName evidence="3">CRISPR system Cms protein Csm2</fullName>
    </recommendedName>
    <alternativeName>
        <fullName evidence="6">CRISPR type III A-associated protein Csm2</fullName>
    </alternativeName>
</protein>
<comment type="caution">
    <text evidence="7">The sequence shown here is derived from an EMBL/GenBank/DDBJ whole genome shotgun (WGS) entry which is preliminary data.</text>
</comment>
<sequence length="141" mass="16468">MVVKITFLKKQYVNEAREVIEELKESGFRVVNGRNSDELTSTQIYNLLASTTPLHNAARTQRSDTYDDRITAIRINAIYQSGRNKAVKKLVETSKMLNILEDITEEEDLKKKREYILRFCKYMEALVAYFKFFGGKDKEKD</sequence>
<evidence type="ECO:0000313" key="8">
    <source>
        <dbReference type="Proteomes" id="UP001168575"/>
    </source>
</evidence>
<dbReference type="NCBIfam" id="TIGR01870">
    <property type="entry name" value="cas_TM1810_Csm2"/>
    <property type="match status" value="1"/>
</dbReference>
<keyword evidence="8" id="KW-1185">Reference proteome</keyword>
<accession>A0AA43RJ14</accession>
<evidence type="ECO:0000313" key="7">
    <source>
        <dbReference type="EMBL" id="MDO4841415.1"/>
    </source>
</evidence>
<name>A0AA43RJ14_9ACTN</name>
<organism evidence="7 8">
    <name type="scientific">Phoenicibacter congonensis</name>
    <dbReference type="NCBI Taxonomy" id="1944646"/>
    <lineage>
        <taxon>Bacteria</taxon>
        <taxon>Bacillati</taxon>
        <taxon>Actinomycetota</taxon>
        <taxon>Coriobacteriia</taxon>
        <taxon>Eggerthellales</taxon>
        <taxon>Eggerthellaceae</taxon>
        <taxon>Phoenicibacter</taxon>
    </lineage>
</organism>
<evidence type="ECO:0000256" key="3">
    <source>
        <dbReference type="ARBA" id="ARBA00016118"/>
    </source>
</evidence>